<sequence length="1729" mass="191194">MRYWYIKRFWIVGFTLLALLGQVQAGTLTLTLLDNANGQNAPDSDITAYRVLADGSREYVSRGNTDANGQIQLELEGIESGTPYQFRTRAFNGTKLFSEIVTQASEFTFIAGKKIVILKNGADASHPPLANHSVTLKTPKENGGLRWLASATSDENGIVRFNPTDESLQYVVAARSTLTNEEKRTEITSATGELEFVVGNLPLNVQLNHGISGVPVAAQRIDARRIEADGSTSWAGRRETDANGQTVFDLPGLGNGVQYQLKTYNAEGFFAQRVVSDTGNLTFAFGNARVQLLNGREEGQPILHGTKVTLYQQSDSGLEYLFRNTSDVNGQVLLDLTGLNDGQTYVAKVRIDDKNYTANINQTGDSSAVFGKLPQMLQVNLNNTATSQPIVGMRMEIRDVTEEQSRHFKTLETDANGQIAVDIQGFYDNRQYQVRFKPYDGERIYSDIITSPAELTFNLHLEPEGFQVNVLDGTQPQATAITDTRVDVYRLQGDEKHWYTRKDTDASGNVAFTLPDLEKGQQYVLKANHSQTNRGFYSEPLTGNQSHEFVVGYQPTSVTVVNPVSNAPLANTRIDVRRQREDGSWYTEKRENTDENGQVVFHLSELNSEHPALLKAISSDGFRAGMPITSTGEHQFPLGNTVLTILNGRVEGNPILSDTRVNIYRLAGEQREKISHANTNENGQVLLALPELQQDEQYQAVVNIERKNYESLLPGLGGSEHVFGKLPQMLNITLNNTRTNSPISDMRISVRDVTEEDSKHFATLTTDENGFASVDVQGFYENRQYQIKFRPFDGEHIYSDVISEAGDVNFDIYYDADGIPVALLDGSQASQPPLPGKRIDVYKITGAEQKWYSRQDTDENGMAYFKLPDLDIGQQYLLRAYSEINGVKRYSEPFGDVDSMEFVLGNMPVNVNLFDVANNTAVPDFRIDARKQQDDGSFKHYQRANTNAEGIAQFDLEGFDSGAVYQFKAHYLATGDSYSETISSLQDVNFRVATVPVQLIDRDTNAAIGNVRIDANWLDEDNKTRWGRRGDTDAEGNVVFDLDRLRDGTRYVLKARNPFGEDKTYYGPILYNEGAVQFIVKQGEYGELDLADPEVFITSPTRDNVNGNGFLLAGTASDDNSIARVEVSIIDPVKGTTTGDATLQENSQWQFPVPDSAISFDEQITVLVTAYDAALNSISTERNFNVVSDMEAPVITIVSHEDNDSVNETGFTILGNASDDTGTVQVRASLTDPLLGTTIEDQLVSVAEDGQWALIVTNGKVSGGETISLNLSAIDSSDKSTDITLVLAVQTIVPQQQQLISRITFGMTPDLYVNQPDAATFLAEQLNPAEIDDSEVQTAAQSWTLESIDDLKALQMHHMLYSHRQLNEVMTWFWENHFNTHYGVHRNLAFEVAENQGFRQHALGNFRDILAVSAKSPAMIYYLNNAQNFVGRANENYAREIMELHTLGVDGGYTAEDVAELAKIFTGWHEQDGAFFFNETAHDFSDKTLLGVAIPGSGLQEGESALDILASHPNTARNICRKLITLFVSDTPVTSLQGQCEGEFLLSGGNIASVLTVLFGSDEFVALEHQGSKIKTPLEVLLAAVRSVNATPDYYEMARTLSRMGYSLFEYPVPTGLAETGADWLSSDALLQRIRFANRFALEGREGASVDLQQLLISMGYSSADAIVGLLADLTLNGRLTDLERDVAIALLNENIAQGESFNINSPDAPEKLQRLLGTMLSYPAFQYQ</sequence>
<dbReference type="EMBL" id="AP027272">
    <property type="protein sequence ID" value="BDX07186.1"/>
    <property type="molecule type" value="Genomic_DNA"/>
</dbReference>
<accession>A0AA48KPY9</accession>
<keyword evidence="1" id="KW-0732">Signal</keyword>
<keyword evidence="3" id="KW-1185">Reference proteome</keyword>
<dbReference type="InterPro" id="IPR014917">
    <property type="entry name" value="DUF1800"/>
</dbReference>
<reference evidence="2" key="1">
    <citation type="submission" date="2023-01" db="EMBL/GenBank/DDBJ databases">
        <title>Complete genome sequence of Planctobacterium marinum strain Dej080120_11.</title>
        <authorList>
            <person name="Ueki S."/>
            <person name="Maruyama F."/>
        </authorList>
    </citation>
    <scope>NUCLEOTIDE SEQUENCE</scope>
    <source>
        <strain evidence="2">Dej080120_11</strain>
    </source>
</reference>
<dbReference type="KEGG" id="pmaw:MACH26_27070"/>
<evidence type="ECO:0000313" key="2">
    <source>
        <dbReference type="EMBL" id="BDX07186.1"/>
    </source>
</evidence>
<protein>
    <submittedName>
        <fullName evidence="2">Uncharacterized protein</fullName>
    </submittedName>
</protein>
<evidence type="ECO:0000256" key="1">
    <source>
        <dbReference type="SAM" id="SignalP"/>
    </source>
</evidence>
<dbReference type="InterPro" id="IPR013783">
    <property type="entry name" value="Ig-like_fold"/>
</dbReference>
<dbReference type="Gene3D" id="2.60.40.10">
    <property type="entry name" value="Immunoglobulins"/>
    <property type="match status" value="1"/>
</dbReference>
<proteinExistence type="predicted"/>
<evidence type="ECO:0000313" key="3">
    <source>
        <dbReference type="Proteomes" id="UP001333710"/>
    </source>
</evidence>
<dbReference type="RefSeq" id="WP_338293170.1">
    <property type="nucleotide sequence ID" value="NZ_AP027272.1"/>
</dbReference>
<name>A0AA48KPY9_9ALTE</name>
<feature type="signal peptide" evidence="1">
    <location>
        <begin position="1"/>
        <end position="25"/>
    </location>
</feature>
<dbReference type="Pfam" id="PF08811">
    <property type="entry name" value="DUF1800"/>
    <property type="match status" value="1"/>
</dbReference>
<gene>
    <name evidence="2" type="ORF">MACH26_27070</name>
</gene>
<feature type="chain" id="PRO_5041322964" evidence="1">
    <location>
        <begin position="26"/>
        <end position="1729"/>
    </location>
</feature>
<organism evidence="2 3">
    <name type="scientific">Planctobacterium marinum</name>
    <dbReference type="NCBI Taxonomy" id="1631968"/>
    <lineage>
        <taxon>Bacteria</taxon>
        <taxon>Pseudomonadati</taxon>
        <taxon>Pseudomonadota</taxon>
        <taxon>Gammaproteobacteria</taxon>
        <taxon>Alteromonadales</taxon>
        <taxon>Alteromonadaceae</taxon>
        <taxon>Planctobacterium</taxon>
    </lineage>
</organism>
<dbReference type="Proteomes" id="UP001333710">
    <property type="component" value="Chromosome"/>
</dbReference>